<dbReference type="PANTHER" id="PTHR46046:SF5">
    <property type="entry name" value="PEPTIDYLPROLYL ISOMERASE"/>
    <property type="match status" value="1"/>
</dbReference>
<keyword evidence="4 6" id="KW-0697">Rotamase</keyword>
<evidence type="ECO:0000256" key="3">
    <source>
        <dbReference type="ARBA" id="ARBA00022737"/>
    </source>
</evidence>
<dbReference type="FunFam" id="3.10.50.40:FF:000006">
    <property type="entry name" value="Peptidyl-prolyl cis-trans isomerase"/>
    <property type="match status" value="1"/>
</dbReference>
<keyword evidence="3" id="KW-0677">Repeat</keyword>
<evidence type="ECO:0000256" key="2">
    <source>
        <dbReference type="ARBA" id="ARBA00013194"/>
    </source>
</evidence>
<dbReference type="AlphaFoldDB" id="A0A183UYD2"/>
<evidence type="ECO:0000256" key="1">
    <source>
        <dbReference type="ARBA" id="ARBA00000971"/>
    </source>
</evidence>
<evidence type="ECO:0000313" key="9">
    <source>
        <dbReference type="Proteomes" id="UP000050794"/>
    </source>
</evidence>
<gene>
    <name evidence="8" type="ORF">TCNE_LOCUS13502</name>
</gene>
<reference evidence="10" key="1">
    <citation type="submission" date="2016-06" db="UniProtKB">
        <authorList>
            <consortium name="WormBaseParasite"/>
        </authorList>
    </citation>
    <scope>IDENTIFICATION</scope>
</reference>
<name>A0A183UYD2_TOXCA</name>
<dbReference type="SUPFAM" id="SSF54534">
    <property type="entry name" value="FKBP-like"/>
    <property type="match status" value="2"/>
</dbReference>
<evidence type="ECO:0000259" key="7">
    <source>
        <dbReference type="PROSITE" id="PS50059"/>
    </source>
</evidence>
<dbReference type="InterPro" id="IPR046357">
    <property type="entry name" value="PPIase_dom_sf"/>
</dbReference>
<evidence type="ECO:0000313" key="10">
    <source>
        <dbReference type="WBParaSite" id="TCNE_0001350201-mRNA-1"/>
    </source>
</evidence>
<dbReference type="GO" id="GO:0005783">
    <property type="term" value="C:endoplasmic reticulum"/>
    <property type="evidence" value="ECO:0007669"/>
    <property type="project" value="TreeGrafter"/>
</dbReference>
<keyword evidence="9" id="KW-1185">Reference proteome</keyword>
<evidence type="ECO:0000256" key="6">
    <source>
        <dbReference type="PROSITE-ProRule" id="PRU00277"/>
    </source>
</evidence>
<evidence type="ECO:0000313" key="8">
    <source>
        <dbReference type="EMBL" id="VDM44823.1"/>
    </source>
</evidence>
<dbReference type="PANTHER" id="PTHR46046">
    <property type="entry name" value="PEPTIDYLPROLYL ISOMERASE"/>
    <property type="match status" value="1"/>
</dbReference>
<feature type="domain" description="PPIase FKBP-type" evidence="7">
    <location>
        <begin position="242"/>
        <end position="330"/>
    </location>
</feature>
<dbReference type="InterPro" id="IPR051989">
    <property type="entry name" value="FKBP-like_isomerase"/>
</dbReference>
<evidence type="ECO:0000256" key="5">
    <source>
        <dbReference type="ARBA" id="ARBA00023235"/>
    </source>
</evidence>
<proteinExistence type="predicted"/>
<keyword evidence="5 6" id="KW-0413">Isomerase</keyword>
<organism evidence="9 10">
    <name type="scientific">Toxocara canis</name>
    <name type="common">Canine roundworm</name>
    <dbReference type="NCBI Taxonomy" id="6265"/>
    <lineage>
        <taxon>Eukaryota</taxon>
        <taxon>Metazoa</taxon>
        <taxon>Ecdysozoa</taxon>
        <taxon>Nematoda</taxon>
        <taxon>Chromadorea</taxon>
        <taxon>Rhabditida</taxon>
        <taxon>Spirurina</taxon>
        <taxon>Ascaridomorpha</taxon>
        <taxon>Ascaridoidea</taxon>
        <taxon>Toxocaridae</taxon>
        <taxon>Toxocara</taxon>
    </lineage>
</organism>
<dbReference type="PROSITE" id="PS50059">
    <property type="entry name" value="FKBP_PPIASE"/>
    <property type="match status" value="2"/>
</dbReference>
<dbReference type="EMBL" id="UYWY01021752">
    <property type="protein sequence ID" value="VDM44823.1"/>
    <property type="molecule type" value="Genomic_DNA"/>
</dbReference>
<dbReference type="WBParaSite" id="TCNE_0001350201-mRNA-1">
    <property type="protein sequence ID" value="TCNE_0001350201-mRNA-1"/>
    <property type="gene ID" value="TCNE_0001350201"/>
</dbReference>
<dbReference type="Gene3D" id="3.10.50.40">
    <property type="match status" value="2"/>
</dbReference>
<dbReference type="EC" id="5.2.1.8" evidence="2 6"/>
<dbReference type="Pfam" id="PF00254">
    <property type="entry name" value="FKBP_C"/>
    <property type="match status" value="2"/>
</dbReference>
<comment type="catalytic activity">
    <reaction evidence="1 6">
        <text>[protein]-peptidylproline (omega=180) = [protein]-peptidylproline (omega=0)</text>
        <dbReference type="Rhea" id="RHEA:16237"/>
        <dbReference type="Rhea" id="RHEA-COMP:10747"/>
        <dbReference type="Rhea" id="RHEA-COMP:10748"/>
        <dbReference type="ChEBI" id="CHEBI:83833"/>
        <dbReference type="ChEBI" id="CHEBI:83834"/>
        <dbReference type="EC" id="5.2.1.8"/>
    </reaction>
</comment>
<reference evidence="8 9" key="2">
    <citation type="submission" date="2018-11" db="EMBL/GenBank/DDBJ databases">
        <authorList>
            <consortium name="Pathogen Informatics"/>
        </authorList>
    </citation>
    <scope>NUCLEOTIDE SEQUENCE [LARGE SCALE GENOMIC DNA]</scope>
</reference>
<sequence>MPGEQNLFHQRKVQELTHRNTVRKKMTKQVIQTKGMWLLVLFGAILKTISAEDARSWVDENGVEVEIIRKIPVQVTRKHNYKLMLIEFYFGVIRMLRELRDKIETNAILSDYKCKIKSTSGDTLEQWFKLTDKNGRLVGSNFGGKPFKFVLGRGQVIHGMDMAMRDMCVGEQRRIVIPPEEAFDEEGREDDGIKPGTTLYYFVELLSIFRPNPGDKWLEDDGLSIEVTHKIEAEECRKAEPGDTIHQEYTAHLEDGTFLDSSESQEKPFVFKLGSGQVIPGMDRAVLGMCEGERRKVVIPPELGYGEKGRPPKVPPNAYLRFEIVLSKLVKPGDPQGSDKEEL</sequence>
<protein>
    <recommendedName>
        <fullName evidence="2 6">peptidylprolyl isomerase</fullName>
        <ecNumber evidence="2 6">5.2.1.8</ecNumber>
    </recommendedName>
</protein>
<dbReference type="Proteomes" id="UP000050794">
    <property type="component" value="Unassembled WGS sequence"/>
</dbReference>
<feature type="domain" description="PPIase FKBP-type" evidence="7">
    <location>
        <begin position="121"/>
        <end position="209"/>
    </location>
</feature>
<dbReference type="InterPro" id="IPR001179">
    <property type="entry name" value="PPIase_FKBP_dom"/>
</dbReference>
<accession>A0A183UYD2</accession>
<evidence type="ECO:0000256" key="4">
    <source>
        <dbReference type="ARBA" id="ARBA00023110"/>
    </source>
</evidence>
<dbReference type="GO" id="GO:0003755">
    <property type="term" value="F:peptidyl-prolyl cis-trans isomerase activity"/>
    <property type="evidence" value="ECO:0007669"/>
    <property type="project" value="UniProtKB-KW"/>
</dbReference>